<dbReference type="Proteomes" id="UP001589792">
    <property type="component" value="Unassembled WGS sequence"/>
</dbReference>
<name>A0ABV6EK27_9GAMM</name>
<dbReference type="RefSeq" id="WP_380680451.1">
    <property type="nucleotide sequence ID" value="NZ_JBHLXG010000038.1"/>
</dbReference>
<feature type="DNA-binding region" description="OmpR/PhoB-type" evidence="2">
    <location>
        <begin position="6"/>
        <end position="110"/>
    </location>
</feature>
<evidence type="ECO:0000256" key="3">
    <source>
        <dbReference type="SAM" id="Phobius"/>
    </source>
</evidence>
<keyword evidence="3" id="KW-1133">Transmembrane helix</keyword>
<dbReference type="CDD" id="cd00383">
    <property type="entry name" value="trans_reg_C"/>
    <property type="match status" value="1"/>
</dbReference>
<organism evidence="5 6">
    <name type="scientific">Serratia aquatilis</name>
    <dbReference type="NCBI Taxonomy" id="1737515"/>
    <lineage>
        <taxon>Bacteria</taxon>
        <taxon>Pseudomonadati</taxon>
        <taxon>Pseudomonadota</taxon>
        <taxon>Gammaproteobacteria</taxon>
        <taxon>Enterobacterales</taxon>
        <taxon>Yersiniaceae</taxon>
        <taxon>Serratia</taxon>
    </lineage>
</organism>
<feature type="domain" description="OmpR/PhoB-type" evidence="4">
    <location>
        <begin position="6"/>
        <end position="110"/>
    </location>
</feature>
<dbReference type="InterPro" id="IPR036388">
    <property type="entry name" value="WH-like_DNA-bd_sf"/>
</dbReference>
<proteinExistence type="predicted"/>
<dbReference type="InterPro" id="IPR001867">
    <property type="entry name" value="OmpR/PhoB-type_DNA-bd"/>
</dbReference>
<sequence length="278" mass="31123">MKPVNKMRYRFNDRIIFDVDNGTLSLTDISDDPIPISNPSIRLLLLLIAHHGDAVSREVIFKKVWDDYGMVSSNNNLNQCVSKLRRVIKALGIDDEVIVTVPKMGFVLSREILVQICEGENSTFVEREDVSTARDTKLKEAKVPLASSRASIFQRIPYKWGVLAFICIVLLGITVNAFSPISREEAYLGKAGSCKVFVSAATEDFVNADSGLIKDIFAFAGQQKAQCDADEYLLLVHSNQVKSYVSNVSRLFFLRCKVLREHQIEICSGLESEKTLLL</sequence>
<gene>
    <name evidence="5" type="ORF">ACFFJ3_23145</name>
</gene>
<evidence type="ECO:0000256" key="2">
    <source>
        <dbReference type="PROSITE-ProRule" id="PRU01091"/>
    </source>
</evidence>
<keyword evidence="3" id="KW-0472">Membrane</keyword>
<evidence type="ECO:0000259" key="4">
    <source>
        <dbReference type="PROSITE" id="PS51755"/>
    </source>
</evidence>
<dbReference type="SMART" id="SM00862">
    <property type="entry name" value="Trans_reg_C"/>
    <property type="match status" value="1"/>
</dbReference>
<dbReference type="SUPFAM" id="SSF46894">
    <property type="entry name" value="C-terminal effector domain of the bipartite response regulators"/>
    <property type="match status" value="1"/>
</dbReference>
<dbReference type="Pfam" id="PF00486">
    <property type="entry name" value="Trans_reg_C"/>
    <property type="match status" value="1"/>
</dbReference>
<keyword evidence="1 2" id="KW-0238">DNA-binding</keyword>
<keyword evidence="6" id="KW-1185">Reference proteome</keyword>
<protein>
    <submittedName>
        <fullName evidence="5">Transcriptional regulator</fullName>
    </submittedName>
</protein>
<accession>A0ABV6EK27</accession>
<dbReference type="InterPro" id="IPR016032">
    <property type="entry name" value="Sig_transdc_resp-reg_C-effctor"/>
</dbReference>
<dbReference type="EMBL" id="JBHLXG010000038">
    <property type="protein sequence ID" value="MFC0229356.1"/>
    <property type="molecule type" value="Genomic_DNA"/>
</dbReference>
<keyword evidence="3" id="KW-0812">Transmembrane</keyword>
<reference evidence="5 6" key="1">
    <citation type="submission" date="2024-09" db="EMBL/GenBank/DDBJ databases">
        <authorList>
            <person name="Sun Q."/>
            <person name="Mori K."/>
        </authorList>
    </citation>
    <scope>NUCLEOTIDE SEQUENCE [LARGE SCALE GENOMIC DNA]</scope>
    <source>
        <strain evidence="5 6">CCM 8626</strain>
    </source>
</reference>
<comment type="caution">
    <text evidence="5">The sequence shown here is derived from an EMBL/GenBank/DDBJ whole genome shotgun (WGS) entry which is preliminary data.</text>
</comment>
<dbReference type="Gene3D" id="1.10.10.10">
    <property type="entry name" value="Winged helix-like DNA-binding domain superfamily/Winged helix DNA-binding domain"/>
    <property type="match status" value="1"/>
</dbReference>
<feature type="transmembrane region" description="Helical" evidence="3">
    <location>
        <begin position="158"/>
        <end position="178"/>
    </location>
</feature>
<dbReference type="PROSITE" id="PS51755">
    <property type="entry name" value="OMPR_PHOB"/>
    <property type="match status" value="1"/>
</dbReference>
<evidence type="ECO:0000256" key="1">
    <source>
        <dbReference type="ARBA" id="ARBA00023125"/>
    </source>
</evidence>
<evidence type="ECO:0000313" key="5">
    <source>
        <dbReference type="EMBL" id="MFC0229356.1"/>
    </source>
</evidence>
<evidence type="ECO:0000313" key="6">
    <source>
        <dbReference type="Proteomes" id="UP001589792"/>
    </source>
</evidence>